<protein>
    <submittedName>
        <fullName evidence="1">Uncharacterized protein</fullName>
    </submittedName>
</protein>
<organism evidence="1 2">
    <name type="scientific">Streptomyces ipomoeae 91-03</name>
    <dbReference type="NCBI Taxonomy" id="698759"/>
    <lineage>
        <taxon>Bacteria</taxon>
        <taxon>Bacillati</taxon>
        <taxon>Actinomycetota</taxon>
        <taxon>Actinomycetes</taxon>
        <taxon>Kitasatosporales</taxon>
        <taxon>Streptomycetaceae</taxon>
        <taxon>Streptomyces</taxon>
    </lineage>
</organism>
<keyword evidence="2" id="KW-1185">Reference proteome</keyword>
<evidence type="ECO:0000313" key="2">
    <source>
        <dbReference type="Proteomes" id="UP000010411"/>
    </source>
</evidence>
<name>L1KPJ5_9ACTN</name>
<accession>L1KPJ5</accession>
<dbReference type="AlphaFoldDB" id="L1KPJ5"/>
<dbReference type="EMBL" id="AEJC01000511">
    <property type="protein sequence ID" value="EKX62537.1"/>
    <property type="molecule type" value="Genomic_DNA"/>
</dbReference>
<gene>
    <name evidence="1" type="ORF">STRIP9103_06588</name>
</gene>
<dbReference type="Proteomes" id="UP000010411">
    <property type="component" value="Unassembled WGS sequence"/>
</dbReference>
<proteinExistence type="predicted"/>
<reference evidence="1 2" key="1">
    <citation type="submission" date="2012-11" db="EMBL/GenBank/DDBJ databases">
        <authorList>
            <person name="Huguet-Tapia J.C."/>
            <person name="Durkin A.S."/>
            <person name="Pettis G.S."/>
            <person name="Badger J.H."/>
        </authorList>
    </citation>
    <scope>NUCLEOTIDE SEQUENCE [LARGE SCALE GENOMIC DNA]</scope>
    <source>
        <strain evidence="1 2">91-03</strain>
    </source>
</reference>
<comment type="caution">
    <text evidence="1">The sequence shown here is derived from an EMBL/GenBank/DDBJ whole genome shotgun (WGS) entry which is preliminary data.</text>
</comment>
<sequence length="54" mass="5830">MGALAWLLIPLVAAIGAGLWGGWASRNRKAREDGTELAGYTRFREAMERSHTGG</sequence>
<dbReference type="PATRIC" id="fig|698759.3.peg.6774"/>
<evidence type="ECO:0000313" key="1">
    <source>
        <dbReference type="EMBL" id="EKX62537.1"/>
    </source>
</evidence>